<proteinExistence type="predicted"/>
<evidence type="ECO:0000313" key="2">
    <source>
        <dbReference type="EMBL" id="ACV81477.1"/>
    </source>
</evidence>
<dbReference type="KEGG" id="nml:Namu_5211"/>
<keyword evidence="1" id="KW-0472">Membrane</keyword>
<sequence length="208" mass="22946">MNQDKSFFDRLLEIIAVLLLAVTTLGTAWCGYQASQWSGVQTDDNRIEAEHRLDGNREFGRAIQTISYDTNMVALYAQAVQAGNTGLVQFYRQSLFRPEFLPTLDKWEAQVAAGQAPTPLVQDPEYLDSLRSTYLQAQEQADQAAKDAQQAGDYSQQYVLNTIVLAVALFFAGVTSSFRYQPARALLIVLALATLAFAASRVADLPIA</sequence>
<gene>
    <name evidence="2" type="ordered locus">Namu_5211</name>
</gene>
<dbReference type="RefSeq" id="WP_015750283.1">
    <property type="nucleotide sequence ID" value="NC_013235.1"/>
</dbReference>
<dbReference type="OrthoDB" id="3078502at2"/>
<evidence type="ECO:0000313" key="3">
    <source>
        <dbReference type="Proteomes" id="UP000002218"/>
    </source>
</evidence>
<dbReference type="STRING" id="479431.Namu_5211"/>
<evidence type="ECO:0000256" key="1">
    <source>
        <dbReference type="SAM" id="Phobius"/>
    </source>
</evidence>
<dbReference type="HOGENOM" id="CLU_102150_0_0_11"/>
<dbReference type="InParanoid" id="C8XC83"/>
<reference evidence="2 3" key="2">
    <citation type="journal article" date="2010" name="Stand. Genomic Sci.">
        <title>Complete genome sequence of Nakamurella multipartita type strain (Y-104).</title>
        <authorList>
            <person name="Tice H."/>
            <person name="Mayilraj S."/>
            <person name="Sims D."/>
            <person name="Lapidus A."/>
            <person name="Nolan M."/>
            <person name="Lucas S."/>
            <person name="Glavina Del Rio T."/>
            <person name="Copeland A."/>
            <person name="Cheng J.F."/>
            <person name="Meincke L."/>
            <person name="Bruce D."/>
            <person name="Goodwin L."/>
            <person name="Pitluck S."/>
            <person name="Ivanova N."/>
            <person name="Mavromatis K."/>
            <person name="Ovchinnikova G."/>
            <person name="Pati A."/>
            <person name="Chen A."/>
            <person name="Palaniappan K."/>
            <person name="Land M."/>
            <person name="Hauser L."/>
            <person name="Chang Y.J."/>
            <person name="Jeffries C.D."/>
            <person name="Detter J.C."/>
            <person name="Brettin T."/>
            <person name="Rohde M."/>
            <person name="Goker M."/>
            <person name="Bristow J."/>
            <person name="Eisen J.A."/>
            <person name="Markowitz V."/>
            <person name="Hugenholtz P."/>
            <person name="Kyrpides N.C."/>
            <person name="Klenk H.P."/>
            <person name="Chen F."/>
        </authorList>
    </citation>
    <scope>NUCLEOTIDE SEQUENCE [LARGE SCALE GENOMIC DNA]</scope>
    <source>
        <strain evidence="3">ATCC 700099 / DSM 44233 / CIP 104796 / JCM 9543 / NBRC 105858 / Y-104</strain>
    </source>
</reference>
<accession>C8XC83</accession>
<dbReference type="AlphaFoldDB" id="C8XC83"/>
<name>C8XC83_NAKMY</name>
<organism evidence="2 3">
    <name type="scientific">Nakamurella multipartita (strain ATCC 700099 / DSM 44233 / CIP 104796 / JCM 9543 / NBRC 105858 / Y-104)</name>
    <name type="common">Microsphaera multipartita</name>
    <dbReference type="NCBI Taxonomy" id="479431"/>
    <lineage>
        <taxon>Bacteria</taxon>
        <taxon>Bacillati</taxon>
        <taxon>Actinomycetota</taxon>
        <taxon>Actinomycetes</taxon>
        <taxon>Nakamurellales</taxon>
        <taxon>Nakamurellaceae</taxon>
        <taxon>Nakamurella</taxon>
    </lineage>
</organism>
<reference evidence="3" key="1">
    <citation type="submission" date="2009-09" db="EMBL/GenBank/DDBJ databases">
        <title>The complete genome of Nakamurella multipartita DSM 44233.</title>
        <authorList>
            <consortium name="US DOE Joint Genome Institute (JGI-PGF)"/>
            <person name="Lucas S."/>
            <person name="Copeland A."/>
            <person name="Lapidus A."/>
            <person name="Glavina del Rio T."/>
            <person name="Dalin E."/>
            <person name="Tice H."/>
            <person name="Bruce D."/>
            <person name="Goodwin L."/>
            <person name="Pitluck S."/>
            <person name="Kyrpides N."/>
            <person name="Mavromatis K."/>
            <person name="Ivanova N."/>
            <person name="Ovchinnikova G."/>
            <person name="Sims D."/>
            <person name="Meincke L."/>
            <person name="Brettin T."/>
            <person name="Detter J.C."/>
            <person name="Han C."/>
            <person name="Larimer F."/>
            <person name="Land M."/>
            <person name="Hauser L."/>
            <person name="Markowitz V."/>
            <person name="Cheng J.-F."/>
            <person name="Hugenholtz P."/>
            <person name="Woyke T."/>
            <person name="Wu D."/>
            <person name="Klenk H.-P."/>
            <person name="Eisen J.A."/>
        </authorList>
    </citation>
    <scope>NUCLEOTIDE SEQUENCE [LARGE SCALE GENOMIC DNA]</scope>
    <source>
        <strain evidence="3">ATCC 700099 / DSM 44233 / CIP 104796 / JCM 9543 / NBRC 105858 / Y-104</strain>
    </source>
</reference>
<protein>
    <recommendedName>
        <fullName evidence="4">DUF4337 domain-containing protein</fullName>
    </recommendedName>
</protein>
<keyword evidence="3" id="KW-1185">Reference proteome</keyword>
<dbReference type="EMBL" id="CP001737">
    <property type="protein sequence ID" value="ACV81477.1"/>
    <property type="molecule type" value="Genomic_DNA"/>
</dbReference>
<keyword evidence="1" id="KW-1133">Transmembrane helix</keyword>
<evidence type="ECO:0008006" key="4">
    <source>
        <dbReference type="Google" id="ProtNLM"/>
    </source>
</evidence>
<keyword evidence="1" id="KW-0812">Transmembrane</keyword>
<feature type="transmembrane region" description="Helical" evidence="1">
    <location>
        <begin position="185"/>
        <end position="203"/>
    </location>
</feature>
<feature type="transmembrane region" description="Helical" evidence="1">
    <location>
        <begin position="158"/>
        <end position="178"/>
    </location>
</feature>
<dbReference type="eggNOG" id="ENOG502ZTHS">
    <property type="taxonomic scope" value="Bacteria"/>
</dbReference>
<dbReference type="Proteomes" id="UP000002218">
    <property type="component" value="Chromosome"/>
</dbReference>